<dbReference type="AlphaFoldDB" id="A0A086XZH1"/>
<evidence type="ECO:0000313" key="1">
    <source>
        <dbReference type="EMBL" id="KFI27421.1"/>
    </source>
</evidence>
<dbReference type="Proteomes" id="UP000028826">
    <property type="component" value="Unassembled WGS sequence"/>
</dbReference>
<sequence length="298" mass="34232">MAGAETWQCVMVCWGTRYPVEVLNHLVGEIRRQAASVPRFVLITELPKPGLDPAVILRPFPEFFLRERFRRSGCQAKLAMFEDGVVPVDLPATYVDLDTVITGDMSRGIAFMKDRRSVLMLQSAIIPFGALGRLVYRLSKGKHYARGNSSVVVWHPVEGHYIAQRFRELDARFPNHGDFRPMIADERFISWCAQPHMTALPKDYAVKFTWEFMFPWRWPILIRAKLPWVVARRARQAAITLNGEDIKPEILIDMPEGAELTDRKGRKLIWSTAAMGPAWRRILDHCRATLGRTDPWPH</sequence>
<accession>A0A086XZH1</accession>
<dbReference type="EMBL" id="JGYG01000011">
    <property type="protein sequence ID" value="KFI27421.1"/>
    <property type="molecule type" value="Genomic_DNA"/>
</dbReference>
<proteinExistence type="predicted"/>
<name>A0A086XZH1_9RHOB</name>
<organism evidence="1 2">
    <name type="scientific">Haematobacter massiliensis</name>
    <dbReference type="NCBI Taxonomy" id="195105"/>
    <lineage>
        <taxon>Bacteria</taxon>
        <taxon>Pseudomonadati</taxon>
        <taxon>Pseudomonadota</taxon>
        <taxon>Alphaproteobacteria</taxon>
        <taxon>Rhodobacterales</taxon>
        <taxon>Paracoccaceae</taxon>
        <taxon>Haematobacter</taxon>
    </lineage>
</organism>
<dbReference type="RefSeq" id="WP_035713098.1">
    <property type="nucleotide sequence ID" value="NZ_CAMIFG010000114.1"/>
</dbReference>
<evidence type="ECO:0000313" key="2">
    <source>
        <dbReference type="Proteomes" id="UP000028826"/>
    </source>
</evidence>
<comment type="caution">
    <text evidence="1">The sequence shown here is derived from an EMBL/GenBank/DDBJ whole genome shotgun (WGS) entry which is preliminary data.</text>
</comment>
<gene>
    <name evidence="1" type="ORF">CN97_01325</name>
</gene>
<keyword evidence="2" id="KW-1185">Reference proteome</keyword>
<dbReference type="eggNOG" id="ENOG502ZHIB">
    <property type="taxonomic scope" value="Bacteria"/>
</dbReference>
<reference evidence="1 2" key="1">
    <citation type="submission" date="2014-03" db="EMBL/GenBank/DDBJ databases">
        <title>Genome of Haematobacter massiliensis CCUG 47968.</title>
        <authorList>
            <person name="Wang D."/>
            <person name="Wang G."/>
        </authorList>
    </citation>
    <scope>NUCLEOTIDE SEQUENCE [LARGE SCALE GENOMIC DNA]</scope>
    <source>
        <strain evidence="1 2">CCUG 47968</strain>
    </source>
</reference>
<dbReference type="OrthoDB" id="7642434at2"/>
<protein>
    <submittedName>
        <fullName evidence="1">Uncharacterized protein</fullName>
    </submittedName>
</protein>
<dbReference type="STRING" id="195105.CN97_01325"/>